<feature type="domain" description="RRM" evidence="3">
    <location>
        <begin position="23"/>
        <end position="94"/>
    </location>
</feature>
<evidence type="ECO:0000256" key="1">
    <source>
        <dbReference type="PROSITE-ProRule" id="PRU00176"/>
    </source>
</evidence>
<dbReference type="AlphaFoldDB" id="A0AAD7U9M4"/>
<reference evidence="4" key="1">
    <citation type="submission" date="2023-01" db="EMBL/GenBank/DDBJ databases">
        <title>Metagenome sequencing of chrysophaentin producing Chrysophaeum taylorii.</title>
        <authorList>
            <person name="Davison J."/>
            <person name="Bewley C."/>
        </authorList>
    </citation>
    <scope>NUCLEOTIDE SEQUENCE</scope>
    <source>
        <strain evidence="4">NIES-1699</strain>
    </source>
</reference>
<evidence type="ECO:0000256" key="2">
    <source>
        <dbReference type="SAM" id="MobiDB-lite"/>
    </source>
</evidence>
<evidence type="ECO:0000313" key="5">
    <source>
        <dbReference type="Proteomes" id="UP001230188"/>
    </source>
</evidence>
<dbReference type="EMBL" id="JAQMWT010000469">
    <property type="protein sequence ID" value="KAJ8600857.1"/>
    <property type="molecule type" value="Genomic_DNA"/>
</dbReference>
<dbReference type="SUPFAM" id="SSF54928">
    <property type="entry name" value="RNA-binding domain, RBD"/>
    <property type="match status" value="1"/>
</dbReference>
<evidence type="ECO:0000313" key="4">
    <source>
        <dbReference type="EMBL" id="KAJ8600857.1"/>
    </source>
</evidence>
<feature type="region of interest" description="Disordered" evidence="2">
    <location>
        <begin position="104"/>
        <end position="141"/>
    </location>
</feature>
<proteinExistence type="predicted"/>
<name>A0AAD7U9M4_9STRA</name>
<keyword evidence="1" id="KW-0694">RNA-binding</keyword>
<dbReference type="GO" id="GO:0003723">
    <property type="term" value="F:RNA binding"/>
    <property type="evidence" value="ECO:0007669"/>
    <property type="project" value="UniProtKB-UniRule"/>
</dbReference>
<dbReference type="PROSITE" id="PS50102">
    <property type="entry name" value="RRM"/>
    <property type="match status" value="1"/>
</dbReference>
<comment type="caution">
    <text evidence="4">The sequence shown here is derived from an EMBL/GenBank/DDBJ whole genome shotgun (WGS) entry which is preliminary data.</text>
</comment>
<dbReference type="InterPro" id="IPR000504">
    <property type="entry name" value="RRM_dom"/>
</dbReference>
<accession>A0AAD7U9M4</accession>
<keyword evidence="5" id="KW-1185">Reference proteome</keyword>
<evidence type="ECO:0000259" key="3">
    <source>
        <dbReference type="PROSITE" id="PS50102"/>
    </source>
</evidence>
<protein>
    <recommendedName>
        <fullName evidence="3">RRM domain-containing protein</fullName>
    </recommendedName>
</protein>
<sequence>MSSEREDEQQQQQREDKREFPERTLWMGDLALEWREEEIVGMFKDSVVKVSRPFDQRADRPALYAFIVFETEELARQAYDELNGQALPEPYRGRFRLNPRWVARARKRRRSSSPPARRTSGSSPRRRDPPNGGGAPRRFHRLTLWPGPRAGEVPPGVAVGKILDDFSRRWLSEPDDEAWARALEESRIVGAMVDGELRSPQDPVDESWERVMPVLSRSLEGYEMLRRSLVFLLALAVSIELPEARFRVAHECPDGSLLCDIEYKDPQRLAASVRQLVDLDVSFVARAKKTTRAKVRVGEDVRTFETSNRGLLLDSARGLRGFDFALESAAPYLKLSMRSSKPRTRSSSGIALCAGLEPVSFDVPYDPGTVEAMDAHTQRHGLDRVDAINALLAEDPDLLYQRIRVVEACFALQIDNLAVTCAGKSVVLAGLRGSACGAIAKRLALALAARGDRPREVLADPGTIRATGIYYRVDPELLRQPNRELLCVWCDPLDQPNLDDLARVSSRDIRDSRVLAASCYAGKQPAADVLARDLLLLRKPPPPCDIVFSTSLPYDLHVLKPFITPHLRNLKPEVPEYFRATQLLATLDQFEPILLENLPPTSILKSILTDHADDLL</sequence>
<feature type="region of interest" description="Disordered" evidence="2">
    <location>
        <begin position="1"/>
        <end position="21"/>
    </location>
</feature>
<dbReference type="Pfam" id="PF00076">
    <property type="entry name" value="RRM_1"/>
    <property type="match status" value="1"/>
</dbReference>
<dbReference type="Gene3D" id="3.30.70.330">
    <property type="match status" value="1"/>
</dbReference>
<organism evidence="4 5">
    <name type="scientific">Chrysophaeum taylorii</name>
    <dbReference type="NCBI Taxonomy" id="2483200"/>
    <lineage>
        <taxon>Eukaryota</taxon>
        <taxon>Sar</taxon>
        <taxon>Stramenopiles</taxon>
        <taxon>Ochrophyta</taxon>
        <taxon>Pelagophyceae</taxon>
        <taxon>Pelagomonadales</taxon>
        <taxon>Pelagomonadaceae</taxon>
        <taxon>Chrysophaeum</taxon>
    </lineage>
</organism>
<feature type="compositionally biased region" description="Low complexity" evidence="2">
    <location>
        <begin position="112"/>
        <end position="123"/>
    </location>
</feature>
<dbReference type="InterPro" id="IPR012677">
    <property type="entry name" value="Nucleotide-bd_a/b_plait_sf"/>
</dbReference>
<gene>
    <name evidence="4" type="ORF">CTAYLR_008212</name>
</gene>
<dbReference type="InterPro" id="IPR035979">
    <property type="entry name" value="RBD_domain_sf"/>
</dbReference>
<dbReference type="Proteomes" id="UP001230188">
    <property type="component" value="Unassembled WGS sequence"/>
</dbReference>